<feature type="transmembrane region" description="Helical" evidence="1">
    <location>
        <begin position="72"/>
        <end position="93"/>
    </location>
</feature>
<evidence type="ECO:0000313" key="2">
    <source>
        <dbReference type="EMBL" id="CAF1513432.1"/>
    </source>
</evidence>
<evidence type="ECO:0000256" key="1">
    <source>
        <dbReference type="SAM" id="Phobius"/>
    </source>
</evidence>
<dbReference type="AlphaFoldDB" id="A0A815U8L9"/>
<feature type="transmembrane region" description="Helical" evidence="1">
    <location>
        <begin position="150"/>
        <end position="174"/>
    </location>
</feature>
<feature type="transmembrane region" description="Helical" evidence="1">
    <location>
        <begin position="237"/>
        <end position="255"/>
    </location>
</feature>
<feature type="transmembrane region" description="Helical" evidence="1">
    <location>
        <begin position="299"/>
        <end position="318"/>
    </location>
</feature>
<feature type="transmembrane region" description="Helical" evidence="1">
    <location>
        <begin position="6"/>
        <end position="25"/>
    </location>
</feature>
<organism evidence="2 3">
    <name type="scientific">Rotaria sordida</name>
    <dbReference type="NCBI Taxonomy" id="392033"/>
    <lineage>
        <taxon>Eukaryota</taxon>
        <taxon>Metazoa</taxon>
        <taxon>Spiralia</taxon>
        <taxon>Gnathifera</taxon>
        <taxon>Rotifera</taxon>
        <taxon>Eurotatoria</taxon>
        <taxon>Bdelloidea</taxon>
        <taxon>Philodinida</taxon>
        <taxon>Philodinidae</taxon>
        <taxon>Rotaria</taxon>
    </lineage>
</organism>
<protein>
    <submittedName>
        <fullName evidence="2">Uncharacterized protein</fullName>
    </submittedName>
</protein>
<name>A0A815U8L9_9BILA</name>
<keyword evidence="1" id="KW-0472">Membrane</keyword>
<keyword evidence="1" id="KW-0812">Transmembrane</keyword>
<proteinExistence type="predicted"/>
<accession>A0A815U8L9</accession>
<evidence type="ECO:0000313" key="3">
    <source>
        <dbReference type="Proteomes" id="UP000663889"/>
    </source>
</evidence>
<keyword evidence="1" id="KW-1133">Transmembrane helix</keyword>
<reference evidence="2" key="1">
    <citation type="submission" date="2021-02" db="EMBL/GenBank/DDBJ databases">
        <authorList>
            <person name="Nowell W R."/>
        </authorList>
    </citation>
    <scope>NUCLEOTIDE SEQUENCE</scope>
</reference>
<dbReference type="EMBL" id="CAJNOU010006821">
    <property type="protein sequence ID" value="CAF1513432.1"/>
    <property type="molecule type" value="Genomic_DNA"/>
</dbReference>
<dbReference type="Proteomes" id="UP000663889">
    <property type="component" value="Unassembled WGS sequence"/>
</dbReference>
<feature type="transmembrane region" description="Helical" evidence="1">
    <location>
        <begin position="181"/>
        <end position="206"/>
    </location>
</feature>
<sequence>MHFQVNLTIATSFSMIITFVFHCIIESLPLRNTILQRYFFSCYHSSSLYIHCICNRGINDTTCEYLIDKQDFYCHIVFLLFILLISCLGKNVMNYFRDIMFTWFAVEYIIYNVAFMNLWYKIDMLTVYLFVWQLISLGLNLMRFELFPPIFIIEHGSFCIMVALIASIMNFIYLRYLPREIILVVLWLFSLCDICICLHHRGALYIRPSTIRRLNMNKKPLVGVYYTKGINKWKKSSMLGTIDFMIYNILILLVIPQSSSITIKLCVTFGSIATVQIGQLLMIWFLYHFELQSAPGVPLPVIMVSIYIFLLDFIMLNVNQCVKL</sequence>
<comment type="caution">
    <text evidence="2">The sequence shown here is derived from an EMBL/GenBank/DDBJ whole genome shotgun (WGS) entry which is preliminary data.</text>
</comment>
<feature type="transmembrane region" description="Helical" evidence="1">
    <location>
        <begin position="267"/>
        <end position="287"/>
    </location>
</feature>
<gene>
    <name evidence="2" type="ORF">SEV965_LOCUS36667</name>
</gene>